<protein>
    <recommendedName>
        <fullName evidence="4">PepSY domain-containing protein</fullName>
    </recommendedName>
</protein>
<gene>
    <name evidence="2" type="ORF">CV103_09300</name>
</gene>
<reference evidence="2 3" key="1">
    <citation type="submission" date="2017-11" db="EMBL/GenBank/DDBJ databases">
        <title>Sphingomonas oleivorans sp. nov., isolated from oil-contaminated soil.</title>
        <authorList>
            <person name="Wang L."/>
            <person name="Chen L."/>
        </authorList>
    </citation>
    <scope>NUCLEOTIDE SEQUENCE [LARGE SCALE GENOMIC DNA]</scope>
    <source>
        <strain evidence="2 3">K101</strain>
    </source>
</reference>
<comment type="caution">
    <text evidence="2">The sequence shown here is derived from an EMBL/GenBank/DDBJ whole genome shotgun (WGS) entry which is preliminary data.</text>
</comment>
<organism evidence="2 3">
    <name type="scientific">Edaphosphingomonas fennica</name>
    <dbReference type="NCBI Taxonomy" id="114404"/>
    <lineage>
        <taxon>Bacteria</taxon>
        <taxon>Pseudomonadati</taxon>
        <taxon>Pseudomonadota</taxon>
        <taxon>Alphaproteobacteria</taxon>
        <taxon>Sphingomonadales</taxon>
        <taxon>Rhizorhabdaceae</taxon>
        <taxon>Edaphosphingomonas</taxon>
    </lineage>
</organism>
<keyword evidence="3" id="KW-1185">Reference proteome</keyword>
<dbReference type="EMBL" id="PHHF01000041">
    <property type="protein sequence ID" value="PTD22520.1"/>
    <property type="molecule type" value="Genomic_DNA"/>
</dbReference>
<keyword evidence="1" id="KW-0732">Signal</keyword>
<evidence type="ECO:0000313" key="2">
    <source>
        <dbReference type="EMBL" id="PTD22520.1"/>
    </source>
</evidence>
<evidence type="ECO:0008006" key="4">
    <source>
        <dbReference type="Google" id="ProtNLM"/>
    </source>
</evidence>
<feature type="signal peptide" evidence="1">
    <location>
        <begin position="1"/>
        <end position="21"/>
    </location>
</feature>
<proteinExistence type="predicted"/>
<dbReference type="Proteomes" id="UP000241206">
    <property type="component" value="Unassembled WGS sequence"/>
</dbReference>
<sequence length="102" mass="11279">MPMKTLVLPCLAGTLAVSAIAAPAEAGRRDQDAAFEAVRSGRSQPLPMLERRVLPQIRGDYLGRPEYDAGSNMYRMKFMRNGSVIWIDVDGRTGQILRRSGE</sequence>
<evidence type="ECO:0000313" key="3">
    <source>
        <dbReference type="Proteomes" id="UP000241206"/>
    </source>
</evidence>
<name>A0A2T4I0T7_9SPHN</name>
<feature type="chain" id="PRO_5015641329" description="PepSY domain-containing protein" evidence="1">
    <location>
        <begin position="22"/>
        <end position="102"/>
    </location>
</feature>
<evidence type="ECO:0000256" key="1">
    <source>
        <dbReference type="SAM" id="SignalP"/>
    </source>
</evidence>
<accession>A0A2T4I0T7</accession>
<dbReference type="AlphaFoldDB" id="A0A2T4I0T7"/>